<evidence type="ECO:0000259" key="11">
    <source>
        <dbReference type="PROSITE" id="PS50157"/>
    </source>
</evidence>
<gene>
    <name evidence="12" type="ORF">NTEN_LOCUS17490</name>
</gene>
<evidence type="ECO:0000256" key="7">
    <source>
        <dbReference type="ARBA" id="ARBA00023125"/>
    </source>
</evidence>
<evidence type="ECO:0000256" key="8">
    <source>
        <dbReference type="ARBA" id="ARBA00023242"/>
    </source>
</evidence>
<dbReference type="OrthoDB" id="6077919at2759"/>
<evidence type="ECO:0000256" key="3">
    <source>
        <dbReference type="ARBA" id="ARBA00022723"/>
    </source>
</evidence>
<dbReference type="Proteomes" id="UP000479000">
    <property type="component" value="Unassembled WGS sequence"/>
</dbReference>
<keyword evidence="4" id="KW-0677">Repeat</keyword>
<evidence type="ECO:0000313" key="13">
    <source>
        <dbReference type="Proteomes" id="UP000479000"/>
    </source>
</evidence>
<dbReference type="SMART" id="SM00355">
    <property type="entry name" value="ZnF_C2H2"/>
    <property type="match status" value="7"/>
</dbReference>
<dbReference type="EMBL" id="CADCXU010025640">
    <property type="protein sequence ID" value="CAB0012796.1"/>
    <property type="molecule type" value="Genomic_DNA"/>
</dbReference>
<evidence type="ECO:0000256" key="10">
    <source>
        <dbReference type="SAM" id="MobiDB-lite"/>
    </source>
</evidence>
<dbReference type="InterPro" id="IPR013087">
    <property type="entry name" value="Znf_C2H2_type"/>
</dbReference>
<keyword evidence="5 9" id="KW-0863">Zinc-finger</keyword>
<keyword evidence="7" id="KW-0238">DNA-binding</keyword>
<feature type="region of interest" description="Disordered" evidence="10">
    <location>
        <begin position="1"/>
        <end position="24"/>
    </location>
</feature>
<feature type="domain" description="C2H2-type" evidence="11">
    <location>
        <begin position="238"/>
        <end position="265"/>
    </location>
</feature>
<feature type="domain" description="C2H2-type" evidence="11">
    <location>
        <begin position="181"/>
        <end position="209"/>
    </location>
</feature>
<dbReference type="Pfam" id="PF13894">
    <property type="entry name" value="zf-C2H2_4"/>
    <property type="match status" value="1"/>
</dbReference>
<dbReference type="PANTHER" id="PTHR24379">
    <property type="entry name" value="KRAB AND ZINC FINGER DOMAIN-CONTAINING"/>
    <property type="match status" value="1"/>
</dbReference>
<protein>
    <recommendedName>
        <fullName evidence="11">C2H2-type domain-containing protein</fullName>
    </recommendedName>
</protein>
<dbReference type="PROSITE" id="PS50157">
    <property type="entry name" value="ZINC_FINGER_C2H2_2"/>
    <property type="match status" value="4"/>
</dbReference>
<evidence type="ECO:0000313" key="12">
    <source>
        <dbReference type="EMBL" id="CAB0012796.1"/>
    </source>
</evidence>
<sequence length="490" mass="54897">MQNAEGLQPFGTNTIIGGPLDDSPGTFTLLEPTDSPQTVTLLDPNGNADSPQTTIIDIADPSALAENKRAKLNAVEKTSDKTTADEEDEERMANVFFSCGSCLKVCTSMGELRKHMHELCDYKIALRDRYMIHEKRHRQHKEFSCQYCSKRFSQKTQLRNHEVLHLKKACSSALPGWAKRKECELCGKSFWDSKALKKHIKTVHSKLKPYVCQVCGHCSARKGMFQLHIRQHTGDKPHACSVCDFATRDHNTLRRHMMRHTGVRQYQCKFCSYSAIQAFMFKSHLIKHHDGEGVFRCTKCPYSTLNEQAFHYHKHDDGSGELIAVSLPEDDESINYFDHTIDTGGITIAEDIKSGNPQEEIGCLEGGREGGSKIEESQADSGTTAYGASGNTLPAGHPGVFFLDSPFIQFTDSTLSKFLSRFCQLPPNPIAYPYRPSLNPMSFPMSSQHINKQRSEAPRKLSPTGPNSAATLLAHRPRLLNRFSSKYGHQ</sequence>
<dbReference type="GO" id="GO:0008270">
    <property type="term" value="F:zinc ion binding"/>
    <property type="evidence" value="ECO:0007669"/>
    <property type="project" value="UniProtKB-KW"/>
</dbReference>
<feature type="compositionally biased region" description="Polar residues" evidence="10">
    <location>
        <begin position="1"/>
        <end position="15"/>
    </location>
</feature>
<comment type="similarity">
    <text evidence="2">Belongs to the hunchback C2H2-type zinc-finger protein family.</text>
</comment>
<organism evidence="12 13">
    <name type="scientific">Nesidiocoris tenuis</name>
    <dbReference type="NCBI Taxonomy" id="355587"/>
    <lineage>
        <taxon>Eukaryota</taxon>
        <taxon>Metazoa</taxon>
        <taxon>Ecdysozoa</taxon>
        <taxon>Arthropoda</taxon>
        <taxon>Hexapoda</taxon>
        <taxon>Insecta</taxon>
        <taxon>Pterygota</taxon>
        <taxon>Neoptera</taxon>
        <taxon>Paraneoptera</taxon>
        <taxon>Hemiptera</taxon>
        <taxon>Heteroptera</taxon>
        <taxon>Panheteroptera</taxon>
        <taxon>Cimicomorpha</taxon>
        <taxon>Miridae</taxon>
        <taxon>Dicyphina</taxon>
        <taxon>Nesidiocoris</taxon>
    </lineage>
</organism>
<dbReference type="FunFam" id="3.30.160.60:FF:000614">
    <property type="entry name" value="Zinc finger protein 142"/>
    <property type="match status" value="1"/>
</dbReference>
<comment type="subcellular location">
    <subcellularLocation>
        <location evidence="1">Nucleus</location>
    </subcellularLocation>
</comment>
<keyword evidence="8" id="KW-0539">Nucleus</keyword>
<keyword evidence="13" id="KW-1185">Reference proteome</keyword>
<feature type="domain" description="C2H2-type" evidence="11">
    <location>
        <begin position="143"/>
        <end position="165"/>
    </location>
</feature>
<dbReference type="PROSITE" id="PS00028">
    <property type="entry name" value="ZINC_FINGER_C2H2_1"/>
    <property type="match status" value="2"/>
</dbReference>
<dbReference type="PANTHER" id="PTHR24379:SF121">
    <property type="entry name" value="C2H2-TYPE DOMAIN-CONTAINING PROTEIN"/>
    <property type="match status" value="1"/>
</dbReference>
<dbReference type="SUPFAM" id="SSF57667">
    <property type="entry name" value="beta-beta-alpha zinc fingers"/>
    <property type="match status" value="4"/>
</dbReference>
<feature type="region of interest" description="Disordered" evidence="10">
    <location>
        <begin position="443"/>
        <end position="473"/>
    </location>
</feature>
<name>A0A6H5H8U0_9HEMI</name>
<feature type="compositionally biased region" description="Basic and acidic residues" evidence="10">
    <location>
        <begin position="366"/>
        <end position="376"/>
    </location>
</feature>
<keyword evidence="6" id="KW-0862">Zinc</keyword>
<keyword evidence="3" id="KW-0479">Metal-binding</keyword>
<accession>A0A6H5H8U0</accession>
<evidence type="ECO:0000256" key="4">
    <source>
        <dbReference type="ARBA" id="ARBA00022737"/>
    </source>
</evidence>
<dbReference type="Gene3D" id="3.30.160.60">
    <property type="entry name" value="Classic Zinc Finger"/>
    <property type="match status" value="5"/>
</dbReference>
<proteinExistence type="inferred from homology"/>
<evidence type="ECO:0000256" key="2">
    <source>
        <dbReference type="ARBA" id="ARBA00007746"/>
    </source>
</evidence>
<evidence type="ECO:0000256" key="6">
    <source>
        <dbReference type="ARBA" id="ARBA00022833"/>
    </source>
</evidence>
<feature type="domain" description="C2H2-type" evidence="11">
    <location>
        <begin position="210"/>
        <end position="237"/>
    </location>
</feature>
<feature type="region of interest" description="Disordered" evidence="10">
    <location>
        <begin position="366"/>
        <end position="390"/>
    </location>
</feature>
<evidence type="ECO:0000256" key="1">
    <source>
        <dbReference type="ARBA" id="ARBA00004123"/>
    </source>
</evidence>
<dbReference type="GO" id="GO:0005634">
    <property type="term" value="C:nucleus"/>
    <property type="evidence" value="ECO:0007669"/>
    <property type="project" value="UniProtKB-SubCell"/>
</dbReference>
<dbReference type="AlphaFoldDB" id="A0A6H5H8U0"/>
<evidence type="ECO:0000256" key="5">
    <source>
        <dbReference type="ARBA" id="ARBA00022771"/>
    </source>
</evidence>
<evidence type="ECO:0000256" key="9">
    <source>
        <dbReference type="PROSITE-ProRule" id="PRU00042"/>
    </source>
</evidence>
<dbReference type="GO" id="GO:0003677">
    <property type="term" value="F:DNA binding"/>
    <property type="evidence" value="ECO:0007669"/>
    <property type="project" value="UniProtKB-KW"/>
</dbReference>
<feature type="compositionally biased region" description="Polar residues" evidence="10">
    <location>
        <begin position="379"/>
        <end position="390"/>
    </location>
</feature>
<dbReference type="InterPro" id="IPR036236">
    <property type="entry name" value="Znf_C2H2_sf"/>
</dbReference>
<dbReference type="Pfam" id="PF00096">
    <property type="entry name" value="zf-C2H2"/>
    <property type="match status" value="1"/>
</dbReference>
<reference evidence="12 13" key="1">
    <citation type="submission" date="2020-02" db="EMBL/GenBank/DDBJ databases">
        <authorList>
            <person name="Ferguson B K."/>
        </authorList>
    </citation>
    <scope>NUCLEOTIDE SEQUENCE [LARGE SCALE GENOMIC DNA]</scope>
</reference>